<feature type="transmembrane region" description="Helical" evidence="1">
    <location>
        <begin position="105"/>
        <end position="122"/>
    </location>
</feature>
<keyword evidence="1" id="KW-0812">Transmembrane</keyword>
<evidence type="ECO:0000313" key="3">
    <source>
        <dbReference type="Proteomes" id="UP000078200"/>
    </source>
</evidence>
<dbReference type="EnsemblMetazoa" id="GAUT026745-RA">
    <property type="protein sequence ID" value="GAUT026745-PA"/>
    <property type="gene ID" value="GAUT026745"/>
</dbReference>
<reference evidence="2" key="1">
    <citation type="submission" date="2020-05" db="UniProtKB">
        <authorList>
            <consortium name="EnsemblMetazoa"/>
        </authorList>
    </citation>
    <scope>IDENTIFICATION</scope>
    <source>
        <strain evidence="2">TTRI</strain>
    </source>
</reference>
<proteinExistence type="predicted"/>
<sequence>MNDDISLETIANSQIYSTPATNRFMCRKNNAANTAKISRNIIRGQRRQRYVTTCPTNKDMSKAPVKFHFYLLLVMALAQVMDIVDTCTIIVILTDGNRERSTTNHQTVAICYFVLLTILQSIKAKMNDHHNNLQKGHFLEDNRLDHHSVTTQGGGVLGPTGAVAHHGNHVGHHGSAAAAALLVVPQPINATKIGASLGGSGGGGGTGGGGTGRKYQCKMCPQHIEKSVGLKNSN</sequence>
<name>A0A1A9V5L7_GLOAU</name>
<organism evidence="2 3">
    <name type="scientific">Glossina austeni</name>
    <name type="common">Savannah tsetse fly</name>
    <dbReference type="NCBI Taxonomy" id="7395"/>
    <lineage>
        <taxon>Eukaryota</taxon>
        <taxon>Metazoa</taxon>
        <taxon>Ecdysozoa</taxon>
        <taxon>Arthropoda</taxon>
        <taxon>Hexapoda</taxon>
        <taxon>Insecta</taxon>
        <taxon>Pterygota</taxon>
        <taxon>Neoptera</taxon>
        <taxon>Endopterygota</taxon>
        <taxon>Diptera</taxon>
        <taxon>Brachycera</taxon>
        <taxon>Muscomorpha</taxon>
        <taxon>Hippoboscoidea</taxon>
        <taxon>Glossinidae</taxon>
        <taxon>Glossina</taxon>
    </lineage>
</organism>
<dbReference type="AlphaFoldDB" id="A0A1A9V5L7"/>
<keyword evidence="1" id="KW-0472">Membrane</keyword>
<keyword evidence="1" id="KW-1133">Transmembrane helix</keyword>
<feature type="transmembrane region" description="Helical" evidence="1">
    <location>
        <begin position="69"/>
        <end position="93"/>
    </location>
</feature>
<evidence type="ECO:0000256" key="1">
    <source>
        <dbReference type="SAM" id="Phobius"/>
    </source>
</evidence>
<protein>
    <submittedName>
        <fullName evidence="2">Uncharacterized protein</fullName>
    </submittedName>
</protein>
<accession>A0A1A9V5L7</accession>
<dbReference type="STRING" id="7395.A0A1A9V5L7"/>
<dbReference type="Proteomes" id="UP000078200">
    <property type="component" value="Unassembled WGS sequence"/>
</dbReference>
<dbReference type="VEuPathDB" id="VectorBase:GAUT026745"/>
<evidence type="ECO:0000313" key="2">
    <source>
        <dbReference type="EnsemblMetazoa" id="GAUT026745-PA"/>
    </source>
</evidence>
<keyword evidence="3" id="KW-1185">Reference proteome</keyword>